<dbReference type="PATRIC" id="fig|477245.3.peg.1"/>
<reference evidence="2 3" key="1">
    <citation type="submission" date="2015-02" db="EMBL/GenBank/DDBJ databases">
        <title>Genome sequence of thermotolerant Streptomyces cyaneogriseus subsp. Noncyanogenus NMWT1, the producer of nematocidal antibiotics nemadectin.</title>
        <authorList>
            <person name="Wang H."/>
            <person name="Li C."/>
            <person name="Xiang W."/>
            <person name="Wang X."/>
        </authorList>
    </citation>
    <scope>NUCLEOTIDE SEQUENCE [LARGE SCALE GENOMIC DNA]</scope>
    <source>
        <strain evidence="2 3">NMWT 1</strain>
    </source>
</reference>
<gene>
    <name evidence="2" type="ORF">TU94_00005</name>
</gene>
<dbReference type="EMBL" id="CP010849">
    <property type="protein sequence ID" value="AJP00190.1"/>
    <property type="molecule type" value="Genomic_DNA"/>
</dbReference>
<evidence type="ECO:0000313" key="2">
    <source>
        <dbReference type="EMBL" id="AJP00190.1"/>
    </source>
</evidence>
<keyword evidence="1" id="KW-0472">Membrane</keyword>
<dbReference type="STRING" id="477245.TU94_00005"/>
<organism evidence="2 3">
    <name type="scientific">Streptomyces cyaneogriseus subsp. noncyanogenus</name>
    <dbReference type="NCBI Taxonomy" id="477245"/>
    <lineage>
        <taxon>Bacteria</taxon>
        <taxon>Bacillati</taxon>
        <taxon>Actinomycetota</taxon>
        <taxon>Actinomycetes</taxon>
        <taxon>Kitasatosporales</taxon>
        <taxon>Streptomycetaceae</taxon>
        <taxon>Streptomyces</taxon>
    </lineage>
</organism>
<keyword evidence="3" id="KW-1185">Reference proteome</keyword>
<dbReference type="AlphaFoldDB" id="A0A0C5FUR7"/>
<sequence>MNEQWAGVVGAVAGGVLAGVPALLSASWSRSSQREQTQAQQVIMAGQLQSAHLLQAMEPRRRVYGDFVATVHRTRAKLFEAWTDGPGDGYGRLLLVLEDEELIDQLERVRAQVALEGPENVVEAADNVIDVISAMHARIHSVVESDILAEFAAHGETVSIPPELAELKQCLDRMITAAREALAQHGAAALLPALQR</sequence>
<feature type="transmembrane region" description="Helical" evidence="1">
    <location>
        <begin position="6"/>
        <end position="24"/>
    </location>
</feature>
<keyword evidence="1" id="KW-1133">Transmembrane helix</keyword>
<dbReference type="OrthoDB" id="4243130at2"/>
<dbReference type="Proteomes" id="UP000032234">
    <property type="component" value="Chromosome"/>
</dbReference>
<keyword evidence="1" id="KW-0812">Transmembrane</keyword>
<dbReference type="HOGENOM" id="CLU_1389513_0_0_11"/>
<dbReference type="KEGG" id="scw:TU94_00005"/>
<protein>
    <submittedName>
        <fullName evidence="2">Uncharacterized protein</fullName>
    </submittedName>
</protein>
<accession>A0A0C5FUR7</accession>
<evidence type="ECO:0000256" key="1">
    <source>
        <dbReference type="SAM" id="Phobius"/>
    </source>
</evidence>
<evidence type="ECO:0000313" key="3">
    <source>
        <dbReference type="Proteomes" id="UP000032234"/>
    </source>
</evidence>
<proteinExistence type="predicted"/>
<name>A0A0C5FUR7_9ACTN</name>
<dbReference type="RefSeq" id="WP_044377919.1">
    <property type="nucleotide sequence ID" value="NZ_CP010849.1"/>
</dbReference>